<dbReference type="SUPFAM" id="SSF53850">
    <property type="entry name" value="Periplasmic binding protein-like II"/>
    <property type="match status" value="1"/>
</dbReference>
<dbReference type="Pfam" id="PF10613">
    <property type="entry name" value="Lig_chan-Glu_bd"/>
    <property type="match status" value="1"/>
</dbReference>
<feature type="compositionally biased region" description="Low complexity" evidence="13">
    <location>
        <begin position="548"/>
        <end position="567"/>
    </location>
</feature>
<organism evidence="17 18">
    <name type="scientific">Homarus americanus</name>
    <name type="common">American lobster</name>
    <dbReference type="NCBI Taxonomy" id="6706"/>
    <lineage>
        <taxon>Eukaryota</taxon>
        <taxon>Metazoa</taxon>
        <taxon>Ecdysozoa</taxon>
        <taxon>Arthropoda</taxon>
        <taxon>Crustacea</taxon>
        <taxon>Multicrustacea</taxon>
        <taxon>Malacostraca</taxon>
        <taxon>Eumalacostraca</taxon>
        <taxon>Eucarida</taxon>
        <taxon>Decapoda</taxon>
        <taxon>Pleocyemata</taxon>
        <taxon>Astacidea</taxon>
        <taxon>Nephropoidea</taxon>
        <taxon>Nephropidae</taxon>
        <taxon>Homarus</taxon>
    </lineage>
</organism>
<feature type="compositionally biased region" description="Low complexity" evidence="13">
    <location>
        <begin position="579"/>
        <end position="601"/>
    </location>
</feature>
<comment type="subcellular location">
    <subcellularLocation>
        <location evidence="1">Cell membrane</location>
        <topology evidence="1">Multi-pass membrane protein</topology>
    </subcellularLocation>
</comment>
<keyword evidence="5 14" id="KW-0812">Transmembrane</keyword>
<evidence type="ECO:0000256" key="3">
    <source>
        <dbReference type="ARBA" id="ARBA00022448"/>
    </source>
</evidence>
<dbReference type="PANTHER" id="PTHR42643:SF24">
    <property type="entry name" value="IONOTROPIC RECEPTOR 60A"/>
    <property type="match status" value="1"/>
</dbReference>
<evidence type="ECO:0000256" key="10">
    <source>
        <dbReference type="ARBA" id="ARBA00023180"/>
    </source>
</evidence>
<keyword evidence="11" id="KW-1071">Ligand-gated ion channel</keyword>
<keyword evidence="12" id="KW-0407">Ion channel</keyword>
<evidence type="ECO:0000313" key="17">
    <source>
        <dbReference type="EMBL" id="KAG7174522.1"/>
    </source>
</evidence>
<keyword evidence="8 14" id="KW-0472">Membrane</keyword>
<accession>A0A8J5N7K2</accession>
<feature type="compositionally biased region" description="Basic residues" evidence="13">
    <location>
        <begin position="536"/>
        <end position="547"/>
    </location>
</feature>
<evidence type="ECO:0000256" key="12">
    <source>
        <dbReference type="ARBA" id="ARBA00023303"/>
    </source>
</evidence>
<evidence type="ECO:0000256" key="7">
    <source>
        <dbReference type="ARBA" id="ARBA00023065"/>
    </source>
</evidence>
<feature type="transmembrane region" description="Helical" evidence="14">
    <location>
        <begin position="396"/>
        <end position="415"/>
    </location>
</feature>
<feature type="domain" description="Ionotropic glutamate receptor C-terminal" evidence="15">
    <location>
        <begin position="54"/>
        <end position="377"/>
    </location>
</feature>
<keyword evidence="3" id="KW-0813">Transport</keyword>
<evidence type="ECO:0000259" key="16">
    <source>
        <dbReference type="SMART" id="SM00918"/>
    </source>
</evidence>
<dbReference type="SMART" id="SM00918">
    <property type="entry name" value="Lig_chan-Glu_bd"/>
    <property type="match status" value="1"/>
</dbReference>
<dbReference type="PANTHER" id="PTHR42643">
    <property type="entry name" value="IONOTROPIC RECEPTOR 20A-RELATED"/>
    <property type="match status" value="1"/>
</dbReference>
<evidence type="ECO:0000256" key="2">
    <source>
        <dbReference type="ARBA" id="ARBA00008685"/>
    </source>
</evidence>
<evidence type="ECO:0000313" key="18">
    <source>
        <dbReference type="Proteomes" id="UP000747542"/>
    </source>
</evidence>
<evidence type="ECO:0000256" key="1">
    <source>
        <dbReference type="ARBA" id="ARBA00004651"/>
    </source>
</evidence>
<feature type="domain" description="Ionotropic glutamate receptor L-glutamate and glycine-binding" evidence="16">
    <location>
        <begin position="64"/>
        <end position="125"/>
    </location>
</feature>
<dbReference type="Gene3D" id="3.40.190.10">
    <property type="entry name" value="Periplasmic binding protein-like II"/>
    <property type="match status" value="1"/>
</dbReference>
<evidence type="ECO:0000256" key="4">
    <source>
        <dbReference type="ARBA" id="ARBA00022475"/>
    </source>
</evidence>
<dbReference type="AlphaFoldDB" id="A0A8J5N7K2"/>
<dbReference type="Proteomes" id="UP000747542">
    <property type="component" value="Unassembled WGS sequence"/>
</dbReference>
<dbReference type="SMART" id="SM00079">
    <property type="entry name" value="PBPe"/>
    <property type="match status" value="1"/>
</dbReference>
<dbReference type="Pfam" id="PF00060">
    <property type="entry name" value="Lig_chan"/>
    <property type="match status" value="1"/>
</dbReference>
<feature type="region of interest" description="Disordered" evidence="13">
    <location>
        <begin position="463"/>
        <end position="617"/>
    </location>
</feature>
<keyword evidence="4" id="KW-1003">Cell membrane</keyword>
<keyword evidence="18" id="KW-1185">Reference proteome</keyword>
<proteinExistence type="inferred from homology"/>
<keyword evidence="10" id="KW-0325">Glycoprotein</keyword>
<dbReference type="Gene3D" id="1.10.287.70">
    <property type="match status" value="1"/>
</dbReference>
<dbReference type="GO" id="GO:0005886">
    <property type="term" value="C:plasma membrane"/>
    <property type="evidence" value="ECO:0007669"/>
    <property type="project" value="UniProtKB-SubCell"/>
</dbReference>
<protein>
    <submittedName>
        <fullName evidence="17">Glutamate receptor ionotropic, kainate 4-like 9</fullName>
    </submittedName>
</protein>
<keyword evidence="6 14" id="KW-1133">Transmembrane helix</keyword>
<gene>
    <name evidence="17" type="primary">Grik4-L9</name>
    <name evidence="17" type="ORF">Hamer_G016420</name>
</gene>
<evidence type="ECO:0000256" key="6">
    <source>
        <dbReference type="ARBA" id="ARBA00022989"/>
    </source>
</evidence>
<feature type="transmembrane region" description="Helical" evidence="14">
    <location>
        <begin position="163"/>
        <end position="183"/>
    </location>
</feature>
<comment type="similarity">
    <text evidence="2">Belongs to the glutamate-gated ion channel (TC 1.A.10.1) family.</text>
</comment>
<sequence length="754" mass="84273">MEGDAVEFREVFTFGSDSVGVAAEEVVGAWRPGHAFNLPYRGDIIAPRDFQGNPVRIAVIQNPPYVFLERDKDGALQPSGYLVDLMTILQQQLNFTIRWVETPDNQYGTPRKNGSWTGLVGQLQRQIIDFSPPIDFTSVQIIVLDDHGVQALDWATYANTFHWKVWVAIVVVWAVMGVGVVLVSRPSVQVTLYNYLFSFVGALAQQGSEVVPPCWRGRLVFFAFWVGSVVLYFSYTARLTSKLATVHTQPPFTSLKEALTSAGYTIAAEAGTAYITDMQLLYDQFLDKPSLLVSSNQEAIALLQNYRGKIAFFQLINTISYELQGNCSYKFLGRYFAEYNYVGYLKNLSFANVLSNYILKLSNTGIIPKLMRKWWGNTYTCAPDNAFQHLGFSKTVSAFVLLGVGIFSSFIVFLIEITLNGLRSIRPQVNKQIKLKVASSGSTFIQSVVPSFNVINGTHGPVENTPAGCTTSTIPPPQYHLHNTTPHHPQHHLHNTTSTIPLPQHHLHNTAPQHHLTPPPKYHLHNTTSTTLPPQHHLHPPPQHHLHTSPPQYHLHTPPYNTNSTPPSTTPPPQYHLHTTSANTTSTTPPPQHNLHNTTSTTPPPHHLHNTTSTIPPPQHHLTITPQYHLHNTTPTIPLHNTTSTISPPQYYPHTTSTIPPPQYYSTTPPPQHHPYNTTSTIPPHNTTSTHHVYNTTSKISPTIQPPQHHLHNTTSTIPPPTILPPQYHLHNTTFITPPPQYHLHNTTSTIPRP</sequence>
<comment type="caution">
    <text evidence="17">The sequence shown here is derived from an EMBL/GenBank/DDBJ whole genome shotgun (WGS) entry which is preliminary data.</text>
</comment>
<reference evidence="17" key="1">
    <citation type="journal article" date="2021" name="Sci. Adv.">
        <title>The American lobster genome reveals insights on longevity, neural, and immune adaptations.</title>
        <authorList>
            <person name="Polinski J.M."/>
            <person name="Zimin A.V."/>
            <person name="Clark K.F."/>
            <person name="Kohn A.B."/>
            <person name="Sadowski N."/>
            <person name="Timp W."/>
            <person name="Ptitsyn A."/>
            <person name="Khanna P."/>
            <person name="Romanova D.Y."/>
            <person name="Williams P."/>
            <person name="Greenwood S.J."/>
            <person name="Moroz L.L."/>
            <person name="Walt D.R."/>
            <person name="Bodnar A.G."/>
        </authorList>
    </citation>
    <scope>NUCLEOTIDE SEQUENCE</scope>
    <source>
        <strain evidence="17">GMGI-L3</strain>
    </source>
</reference>
<dbReference type="GO" id="GO:0015276">
    <property type="term" value="F:ligand-gated monoatomic ion channel activity"/>
    <property type="evidence" value="ECO:0007669"/>
    <property type="project" value="InterPro"/>
</dbReference>
<evidence type="ECO:0000256" key="11">
    <source>
        <dbReference type="ARBA" id="ARBA00023286"/>
    </source>
</evidence>
<evidence type="ECO:0000256" key="9">
    <source>
        <dbReference type="ARBA" id="ARBA00023170"/>
    </source>
</evidence>
<feature type="transmembrane region" description="Helical" evidence="14">
    <location>
        <begin position="219"/>
        <end position="235"/>
    </location>
</feature>
<name>A0A8J5N7K2_HOMAM</name>
<keyword evidence="7" id="KW-0406">Ion transport</keyword>
<dbReference type="InterPro" id="IPR052192">
    <property type="entry name" value="Insect_Ionotropic_Sensory_Rcpt"/>
</dbReference>
<keyword evidence="9 17" id="KW-0675">Receptor</keyword>
<dbReference type="EMBL" id="JAHLQT010007588">
    <property type="protein sequence ID" value="KAG7174522.1"/>
    <property type="molecule type" value="Genomic_DNA"/>
</dbReference>
<evidence type="ECO:0000256" key="13">
    <source>
        <dbReference type="SAM" id="MobiDB-lite"/>
    </source>
</evidence>
<evidence type="ECO:0000256" key="5">
    <source>
        <dbReference type="ARBA" id="ARBA00022692"/>
    </source>
</evidence>
<evidence type="ECO:0000259" key="15">
    <source>
        <dbReference type="SMART" id="SM00079"/>
    </source>
</evidence>
<evidence type="ECO:0000256" key="14">
    <source>
        <dbReference type="SAM" id="Phobius"/>
    </source>
</evidence>
<dbReference type="InterPro" id="IPR001320">
    <property type="entry name" value="Iontro_rcpt_C"/>
</dbReference>
<dbReference type="GO" id="GO:0050906">
    <property type="term" value="P:detection of stimulus involved in sensory perception"/>
    <property type="evidence" value="ECO:0007669"/>
    <property type="project" value="UniProtKB-ARBA"/>
</dbReference>
<evidence type="ECO:0000256" key="8">
    <source>
        <dbReference type="ARBA" id="ARBA00023136"/>
    </source>
</evidence>
<dbReference type="InterPro" id="IPR019594">
    <property type="entry name" value="Glu/Gly-bd"/>
</dbReference>